<dbReference type="PANTHER" id="PTHR11787:SF4">
    <property type="entry name" value="CHM, RAB ESCORT PROTEIN 1"/>
    <property type="match status" value="1"/>
</dbReference>
<evidence type="ECO:0000313" key="3">
    <source>
        <dbReference type="EMBL" id="SCU72332.1"/>
    </source>
</evidence>
<dbReference type="Gene3D" id="3.30.519.10">
    <property type="entry name" value="Guanine Nucleotide Dissociation Inhibitor, domain 2"/>
    <property type="match status" value="1"/>
</dbReference>
<dbReference type="Gene3D" id="1.10.405.10">
    <property type="entry name" value="Guanine Nucleotide Dissociation Inhibitor, domain 1"/>
    <property type="match status" value="1"/>
</dbReference>
<dbReference type="RefSeq" id="XP_067082843.1">
    <property type="nucleotide sequence ID" value="XM_067226742.1"/>
</dbReference>
<accession>A0A1G4IJ35</accession>
<dbReference type="SUPFAM" id="SSF51905">
    <property type="entry name" value="FAD/NAD(P)-binding domain"/>
    <property type="match status" value="1"/>
</dbReference>
<dbReference type="InterPro" id="IPR029063">
    <property type="entry name" value="SAM-dependent_MTases_sf"/>
</dbReference>
<dbReference type="PANTHER" id="PTHR11787">
    <property type="entry name" value="RAB GDP-DISSOCIATION INHIBITOR"/>
    <property type="match status" value="1"/>
</dbReference>
<reference evidence="3" key="1">
    <citation type="submission" date="2016-09" db="EMBL/GenBank/DDBJ databases">
        <authorList>
            <person name="Hebert L."/>
            <person name="Moumen B."/>
        </authorList>
    </citation>
    <scope>NUCLEOTIDE SEQUENCE [LARGE SCALE GENOMIC DNA]</scope>
    <source>
        <strain evidence="3">OVI</strain>
    </source>
</reference>
<dbReference type="Pfam" id="PF00996">
    <property type="entry name" value="GDI"/>
    <property type="match status" value="2"/>
</dbReference>
<sequence length="975" mass="107802">MKSSDHDEEGLVDLFAAGDEVEPEYTIEQMIIDRQELSREGETACGFTPLFDRFDNPTKREEGVETSPKLPLRPMQVYFRNKRHSLWGHKLWNAARYFVKRIDSGMIDVRGKTVLELGAGLGVPSLAAFRNGARCVVVTDYPDESLMEILRMNTETNCTLDQLDPTAAEFLRQEAVRLKSAYMSAHKGQETGKGDDREGKGVPLNSRCVVQPLLWGNTDHIREALKHTSGTGFDVLLLSDILFNHVCNDDLAGTVVQLLQRSPKAAAYCAFSHHRAHKQVEDLMFFDICASRGLLCEQIDEEDYPLMFPDDRGPEEIRRPVKVYKLSHRFDAAGVPLEPGQETYDVVVQGTGMVECFLAAALARSGVRVLQCDAQGEYGGPFKTLTVQQLRKYILQSPNDSGDGSSPSDVYAGGSQQVSSRGSDKDPSGVGNNNGNGDENTSIISVDLMDTLDVRTQHRFLLDLLPVHYFSKGDTVRKFVESDMARHAEFQCCSSFAFLFRCGETDESCAFRLQSVPLTRAQVFSADHIGLMQKRRLMKFVKDVAAPLAEHLHARTAALGEEEPGHTDVQEVGELFQQEVSQHPNETLSELLRRKYAVDETTLNIVTLLGQLETSSEPCMLRAVDLVRQVLTSIGAYGGSTPFLVPLYGASEVPQNMCRIAAVWNAVFVLRRSVSRVLKGLDTPTVEMSNRQHVKAKVVVVPRALASKFASVSGANDANDENITRFSRVVIVAKKPLVTWKALSSSGCCEEEVTTATEGLEGTAKTSSVEGIPPLVFALCQAQPGVVVHVQQQSASSEQAPKEGNAVVVHFTVNNCQMSAKQLHRFVEESFIASAASAGEDCVVLDKDAILFFASFVLDEREEALRGVAHGAWDFLASETEKAHPFAVEEYRKRQKKSKCDLVEFDDDGVLIVPVPTLLQNLMDDGAYLKEAQQAYETVVARLQMQMKEEEEEGDKTKQYVFLEPLPPVPSVSSR</sequence>
<dbReference type="EMBL" id="CZPT02001844">
    <property type="protein sequence ID" value="SCU72332.1"/>
    <property type="molecule type" value="Genomic_DNA"/>
</dbReference>
<dbReference type="Gene3D" id="3.40.50.150">
    <property type="entry name" value="Vaccinia Virus protein VP39"/>
    <property type="match status" value="1"/>
</dbReference>
<name>A0A1G4IJ35_TRYEQ</name>
<dbReference type="FunFam" id="3.40.50.150:FF:000654">
    <property type="entry name" value="Rab geranylgeranyl transferase component A, putative"/>
    <property type="match status" value="1"/>
</dbReference>
<feature type="compositionally biased region" description="Low complexity" evidence="2">
    <location>
        <begin position="397"/>
        <end position="409"/>
    </location>
</feature>
<dbReference type="SUPFAM" id="SSF53335">
    <property type="entry name" value="S-adenosyl-L-methionine-dependent methyltransferases"/>
    <property type="match status" value="1"/>
</dbReference>
<evidence type="ECO:0000256" key="2">
    <source>
        <dbReference type="SAM" id="MobiDB-lite"/>
    </source>
</evidence>
<dbReference type="GO" id="GO:0005092">
    <property type="term" value="F:GDP-dissociation inhibitor activity"/>
    <property type="evidence" value="ECO:0007669"/>
    <property type="project" value="InterPro"/>
</dbReference>
<gene>
    <name evidence="3" type="ORF">TEOVI_000390800</name>
</gene>
<dbReference type="GeneID" id="92377848"/>
<feature type="compositionally biased region" description="Pro residues" evidence="2">
    <location>
        <begin position="965"/>
        <end position="975"/>
    </location>
</feature>
<protein>
    <submittedName>
        <fullName evidence="3">Rab geranylgeranyl transferase component A, putative</fullName>
    </submittedName>
</protein>
<keyword evidence="3" id="KW-0808">Transferase</keyword>
<dbReference type="Gene3D" id="3.50.50.60">
    <property type="entry name" value="FAD/NAD(P)-binding domain"/>
    <property type="match status" value="1"/>
</dbReference>
<feature type="region of interest" description="Disordered" evidence="2">
    <location>
        <begin position="396"/>
        <end position="438"/>
    </location>
</feature>
<evidence type="ECO:0000256" key="1">
    <source>
        <dbReference type="ARBA" id="ARBA00005593"/>
    </source>
</evidence>
<dbReference type="GO" id="GO:0016740">
    <property type="term" value="F:transferase activity"/>
    <property type="evidence" value="ECO:0007669"/>
    <property type="project" value="UniProtKB-KW"/>
</dbReference>
<dbReference type="GO" id="GO:0016192">
    <property type="term" value="P:vesicle-mediated transport"/>
    <property type="evidence" value="ECO:0007669"/>
    <property type="project" value="TreeGrafter"/>
</dbReference>
<dbReference type="Pfam" id="PF10294">
    <property type="entry name" value="Methyltransf_16"/>
    <property type="match status" value="1"/>
</dbReference>
<dbReference type="GO" id="GO:0007264">
    <property type="term" value="P:small GTPase-mediated signal transduction"/>
    <property type="evidence" value="ECO:0007669"/>
    <property type="project" value="InterPro"/>
</dbReference>
<feature type="region of interest" description="Disordered" evidence="2">
    <location>
        <begin position="950"/>
        <end position="975"/>
    </location>
</feature>
<dbReference type="AlphaFoldDB" id="A0A1G4IJ35"/>
<proteinExistence type="inferred from homology"/>
<dbReference type="InterPro" id="IPR036188">
    <property type="entry name" value="FAD/NAD-bd_sf"/>
</dbReference>
<dbReference type="GO" id="GO:0005829">
    <property type="term" value="C:cytosol"/>
    <property type="evidence" value="ECO:0007669"/>
    <property type="project" value="TreeGrafter"/>
</dbReference>
<comment type="caution">
    <text evidence="3">The sequence shown here is derived from an EMBL/GenBank/DDBJ whole genome shotgun (WGS) entry which is preliminary data.</text>
</comment>
<evidence type="ECO:0000313" key="4">
    <source>
        <dbReference type="Proteomes" id="UP000195570"/>
    </source>
</evidence>
<organism evidence="3 4">
    <name type="scientific">Trypanosoma equiperdum</name>
    <dbReference type="NCBI Taxonomy" id="5694"/>
    <lineage>
        <taxon>Eukaryota</taxon>
        <taxon>Discoba</taxon>
        <taxon>Euglenozoa</taxon>
        <taxon>Kinetoplastea</taxon>
        <taxon>Metakinetoplastina</taxon>
        <taxon>Trypanosomatida</taxon>
        <taxon>Trypanosomatidae</taxon>
        <taxon>Trypanosoma</taxon>
    </lineage>
</organism>
<dbReference type="PRINTS" id="PR00891">
    <property type="entry name" value="RABGDIREP"/>
</dbReference>
<dbReference type="InterPro" id="IPR019410">
    <property type="entry name" value="Methyltransf_16"/>
</dbReference>
<dbReference type="InterPro" id="IPR018203">
    <property type="entry name" value="GDP_dissociation_inhibitor"/>
</dbReference>
<comment type="similarity">
    <text evidence="1">Belongs to the Rab GDI family.</text>
</comment>
<keyword evidence="4" id="KW-1185">Reference proteome</keyword>
<dbReference type="GO" id="GO:0005968">
    <property type="term" value="C:Rab-protein geranylgeranyltransferase complex"/>
    <property type="evidence" value="ECO:0007669"/>
    <property type="project" value="TreeGrafter"/>
</dbReference>
<dbReference type="VEuPathDB" id="TriTrypDB:TEOVI_000390800"/>
<dbReference type="GO" id="GO:0005634">
    <property type="term" value="C:nucleus"/>
    <property type="evidence" value="ECO:0007669"/>
    <property type="project" value="TreeGrafter"/>
</dbReference>
<dbReference type="Proteomes" id="UP000195570">
    <property type="component" value="Unassembled WGS sequence"/>
</dbReference>